<evidence type="ECO:0000256" key="11">
    <source>
        <dbReference type="ARBA" id="ARBA00023027"/>
    </source>
</evidence>
<dbReference type="PANTHER" id="PTHR11435:SF1">
    <property type="entry name" value="NADH-UBIQUINONE OXIDOREDUCTASE CHAIN 6"/>
    <property type="match status" value="1"/>
</dbReference>
<organism evidence="17">
    <name type="scientific">Scolytinae sp. BMNH 1040351</name>
    <dbReference type="NCBI Taxonomy" id="1903793"/>
    <lineage>
        <taxon>Eukaryota</taxon>
        <taxon>Metazoa</taxon>
        <taxon>Ecdysozoa</taxon>
        <taxon>Arthropoda</taxon>
        <taxon>Hexapoda</taxon>
        <taxon>Insecta</taxon>
        <taxon>Pterygota</taxon>
        <taxon>Neoptera</taxon>
        <taxon>Endopterygota</taxon>
        <taxon>Coleoptera</taxon>
        <taxon>Polyphaga</taxon>
        <taxon>Cucujiformia</taxon>
        <taxon>Curculionidae</taxon>
        <taxon>Scolytinae</taxon>
    </lineage>
</organism>
<sequence>MEHLLLMNWVTSSTFLFMKHPLAMGGMLLIQTIISTLFTGMLFTNFWFSYILFLIMIGGMLIMFMYMTSVASNEKFQIPNLPTMILITFISAMGLMLVFFPDKTMSSLPLTNMSTEALNFKATFMKPITKFFNLPNFLFSIALMVYMLLTLIAVVKITDKKMGPLRQK</sequence>
<comment type="subcellular location">
    <subcellularLocation>
        <location evidence="1">Mitochondrion membrane</location>
        <topology evidence="1">Multi-pass membrane protein</topology>
    </subcellularLocation>
</comment>
<evidence type="ECO:0000256" key="9">
    <source>
        <dbReference type="ARBA" id="ARBA00022982"/>
    </source>
</evidence>
<geneLocation type="mitochondrion" evidence="17"/>
<evidence type="ECO:0000256" key="14">
    <source>
        <dbReference type="ARBA" id="ARBA00031019"/>
    </source>
</evidence>
<evidence type="ECO:0000256" key="8">
    <source>
        <dbReference type="ARBA" id="ARBA00022967"/>
    </source>
</evidence>
<name>A0A343A690_9CUCU</name>
<keyword evidence="13 16" id="KW-0472">Membrane</keyword>
<evidence type="ECO:0000256" key="5">
    <source>
        <dbReference type="ARBA" id="ARBA00022448"/>
    </source>
</evidence>
<keyword evidence="9" id="KW-0249">Electron transport</keyword>
<evidence type="ECO:0000256" key="13">
    <source>
        <dbReference type="ARBA" id="ARBA00023136"/>
    </source>
</evidence>
<evidence type="ECO:0000256" key="10">
    <source>
        <dbReference type="ARBA" id="ARBA00022989"/>
    </source>
</evidence>
<keyword evidence="5" id="KW-0813">Transport</keyword>
<evidence type="ECO:0000256" key="7">
    <source>
        <dbReference type="ARBA" id="ARBA00022692"/>
    </source>
</evidence>
<comment type="catalytic activity">
    <reaction evidence="15">
        <text>a ubiquinone + NADH + 5 H(+)(in) = a ubiquinol + NAD(+) + 4 H(+)(out)</text>
        <dbReference type="Rhea" id="RHEA:29091"/>
        <dbReference type="Rhea" id="RHEA-COMP:9565"/>
        <dbReference type="Rhea" id="RHEA-COMP:9566"/>
        <dbReference type="ChEBI" id="CHEBI:15378"/>
        <dbReference type="ChEBI" id="CHEBI:16389"/>
        <dbReference type="ChEBI" id="CHEBI:17976"/>
        <dbReference type="ChEBI" id="CHEBI:57540"/>
        <dbReference type="ChEBI" id="CHEBI:57945"/>
        <dbReference type="EC" id="7.1.1.2"/>
    </reaction>
</comment>
<feature type="transmembrane region" description="Helical" evidence="16">
    <location>
        <begin position="21"/>
        <end position="41"/>
    </location>
</feature>
<evidence type="ECO:0000256" key="6">
    <source>
        <dbReference type="ARBA" id="ARBA00022660"/>
    </source>
</evidence>
<dbReference type="GO" id="GO:0031966">
    <property type="term" value="C:mitochondrial membrane"/>
    <property type="evidence" value="ECO:0007669"/>
    <property type="project" value="UniProtKB-SubCell"/>
</dbReference>
<feature type="transmembrane region" description="Helical" evidence="16">
    <location>
        <begin position="137"/>
        <end position="158"/>
    </location>
</feature>
<proteinExistence type="inferred from homology"/>
<keyword evidence="11" id="KW-0520">NAD</keyword>
<evidence type="ECO:0000313" key="17">
    <source>
        <dbReference type="EMBL" id="AOY40069.1"/>
    </source>
</evidence>
<feature type="transmembrane region" description="Helical" evidence="16">
    <location>
        <begin position="47"/>
        <end position="66"/>
    </location>
</feature>
<protein>
    <recommendedName>
        <fullName evidence="4">NADH-ubiquinone oxidoreductase chain 6</fullName>
        <ecNumber evidence="3">7.1.1.2</ecNumber>
    </recommendedName>
    <alternativeName>
        <fullName evidence="14">NADH dehydrogenase subunit 6</fullName>
    </alternativeName>
</protein>
<keyword evidence="10 16" id="KW-1133">Transmembrane helix</keyword>
<evidence type="ECO:0000256" key="15">
    <source>
        <dbReference type="ARBA" id="ARBA00049551"/>
    </source>
</evidence>
<keyword evidence="12 17" id="KW-0496">Mitochondrion</keyword>
<keyword evidence="8" id="KW-1278">Translocase</keyword>
<keyword evidence="7 16" id="KW-0812">Transmembrane</keyword>
<comment type="similarity">
    <text evidence="2">Belongs to the complex I subunit 6 family.</text>
</comment>
<evidence type="ECO:0000256" key="2">
    <source>
        <dbReference type="ARBA" id="ARBA00005698"/>
    </source>
</evidence>
<evidence type="ECO:0000256" key="12">
    <source>
        <dbReference type="ARBA" id="ARBA00023128"/>
    </source>
</evidence>
<dbReference type="InterPro" id="IPR050269">
    <property type="entry name" value="ComplexI_Subunit6"/>
</dbReference>
<dbReference type="AlphaFoldDB" id="A0A343A690"/>
<accession>A0A343A690</accession>
<evidence type="ECO:0000256" key="16">
    <source>
        <dbReference type="SAM" id="Phobius"/>
    </source>
</evidence>
<evidence type="ECO:0000256" key="4">
    <source>
        <dbReference type="ARBA" id="ARBA00021095"/>
    </source>
</evidence>
<evidence type="ECO:0000256" key="3">
    <source>
        <dbReference type="ARBA" id="ARBA00012944"/>
    </source>
</evidence>
<dbReference type="EC" id="7.1.1.2" evidence="3"/>
<evidence type="ECO:0000256" key="1">
    <source>
        <dbReference type="ARBA" id="ARBA00004225"/>
    </source>
</evidence>
<dbReference type="EMBL" id="KX035193">
    <property type="protein sequence ID" value="AOY40069.1"/>
    <property type="molecule type" value="Genomic_DNA"/>
</dbReference>
<dbReference type="GO" id="GO:0008137">
    <property type="term" value="F:NADH dehydrogenase (ubiquinone) activity"/>
    <property type="evidence" value="ECO:0007669"/>
    <property type="project" value="UniProtKB-EC"/>
</dbReference>
<gene>
    <name evidence="17" type="primary">nad6</name>
</gene>
<reference evidence="17" key="1">
    <citation type="submission" date="2016-04" db="EMBL/GenBank/DDBJ databases">
        <title>Mitochondria of Scolytid beetles.</title>
        <authorList>
            <person name="Miller K."/>
            <person name="Linard B."/>
            <person name="Vogler A.P."/>
        </authorList>
    </citation>
    <scope>NUCLEOTIDE SEQUENCE</scope>
</reference>
<keyword evidence="6" id="KW-0679">Respiratory chain</keyword>
<feature type="transmembrane region" description="Helical" evidence="16">
    <location>
        <begin position="78"/>
        <end position="100"/>
    </location>
</feature>
<dbReference type="PANTHER" id="PTHR11435">
    <property type="entry name" value="NADH UBIQUINONE OXIDOREDUCTASE SUBUNIT ND6"/>
    <property type="match status" value="1"/>
</dbReference>